<dbReference type="AlphaFoldDB" id="A0A811LSR9"/>
<evidence type="ECO:0000256" key="1">
    <source>
        <dbReference type="ARBA" id="ARBA00001971"/>
    </source>
</evidence>
<dbReference type="OrthoDB" id="2789670at2759"/>
<dbReference type="InterPro" id="IPR001128">
    <property type="entry name" value="Cyt_P450"/>
</dbReference>
<dbReference type="InterPro" id="IPR017972">
    <property type="entry name" value="Cyt_P450_CS"/>
</dbReference>
<feature type="binding site" description="axial binding residue" evidence="8">
    <location>
        <position position="455"/>
    </location>
    <ligand>
        <name>heme</name>
        <dbReference type="ChEBI" id="CHEBI:30413"/>
    </ligand>
    <ligandPart>
        <name>Fe</name>
        <dbReference type="ChEBI" id="CHEBI:18248"/>
    </ligandPart>
</feature>
<dbReference type="EMBL" id="CAJFDH010000006">
    <property type="protein sequence ID" value="CAD5231113.1"/>
    <property type="molecule type" value="Genomic_DNA"/>
</dbReference>
<dbReference type="InterPro" id="IPR036396">
    <property type="entry name" value="Cyt_P450_sf"/>
</dbReference>
<dbReference type="InterPro" id="IPR002401">
    <property type="entry name" value="Cyt_P450_E_grp-I"/>
</dbReference>
<dbReference type="CDD" id="cd11055">
    <property type="entry name" value="CYP3A-like"/>
    <property type="match status" value="1"/>
</dbReference>
<dbReference type="Proteomes" id="UP000614601">
    <property type="component" value="Unassembled WGS sequence"/>
</dbReference>
<evidence type="ECO:0000256" key="4">
    <source>
        <dbReference type="ARBA" id="ARBA00022723"/>
    </source>
</evidence>
<dbReference type="GO" id="GO:0016705">
    <property type="term" value="F:oxidoreductase activity, acting on paired donors, with incorporation or reduction of molecular oxygen"/>
    <property type="evidence" value="ECO:0007669"/>
    <property type="project" value="InterPro"/>
</dbReference>
<name>A0A811LSR9_9BILA</name>
<keyword evidence="3 8" id="KW-0349">Heme</keyword>
<dbReference type="PROSITE" id="PS00086">
    <property type="entry name" value="CYTOCHROME_P450"/>
    <property type="match status" value="1"/>
</dbReference>
<keyword evidence="4 8" id="KW-0479">Metal-binding</keyword>
<dbReference type="PANTHER" id="PTHR24292:SF102">
    <property type="entry name" value="CYTOCHROME P450 FAMILY-RELATED"/>
    <property type="match status" value="1"/>
</dbReference>
<dbReference type="PANTHER" id="PTHR24292">
    <property type="entry name" value="CYTOCHROME P450"/>
    <property type="match status" value="1"/>
</dbReference>
<evidence type="ECO:0000256" key="8">
    <source>
        <dbReference type="PIRSR" id="PIRSR602401-1"/>
    </source>
</evidence>
<comment type="similarity">
    <text evidence="2 9">Belongs to the cytochrome P450 family.</text>
</comment>
<keyword evidence="6 8" id="KW-0408">Iron</keyword>
<dbReference type="PRINTS" id="PR00385">
    <property type="entry name" value="P450"/>
</dbReference>
<evidence type="ECO:0000256" key="5">
    <source>
        <dbReference type="ARBA" id="ARBA00023002"/>
    </source>
</evidence>
<evidence type="ECO:0000313" key="11">
    <source>
        <dbReference type="Proteomes" id="UP000614601"/>
    </source>
</evidence>
<comment type="cofactor">
    <cofactor evidence="1 8">
        <name>heme</name>
        <dbReference type="ChEBI" id="CHEBI:30413"/>
    </cofactor>
</comment>
<dbReference type="PRINTS" id="PR00463">
    <property type="entry name" value="EP450I"/>
</dbReference>
<reference evidence="10" key="1">
    <citation type="submission" date="2020-09" db="EMBL/GenBank/DDBJ databases">
        <authorList>
            <person name="Kikuchi T."/>
        </authorList>
    </citation>
    <scope>NUCLEOTIDE SEQUENCE</scope>
    <source>
        <strain evidence="10">SH1</strain>
    </source>
</reference>
<dbReference type="InterPro" id="IPR050476">
    <property type="entry name" value="Insect_CytP450_Detox"/>
</dbReference>
<protein>
    <recommendedName>
        <fullName evidence="12">Cytochrome P450</fullName>
    </recommendedName>
</protein>
<dbReference type="Gene3D" id="1.10.630.10">
    <property type="entry name" value="Cytochrome P450"/>
    <property type="match status" value="1"/>
</dbReference>
<keyword evidence="11" id="KW-1185">Reference proteome</keyword>
<keyword evidence="5 9" id="KW-0560">Oxidoreductase</keyword>
<dbReference type="GO" id="GO:0020037">
    <property type="term" value="F:heme binding"/>
    <property type="evidence" value="ECO:0007669"/>
    <property type="project" value="InterPro"/>
</dbReference>
<evidence type="ECO:0000256" key="2">
    <source>
        <dbReference type="ARBA" id="ARBA00010617"/>
    </source>
</evidence>
<dbReference type="EMBL" id="CAJFCW020000006">
    <property type="protein sequence ID" value="CAG9128437.1"/>
    <property type="molecule type" value="Genomic_DNA"/>
</dbReference>
<dbReference type="FunFam" id="1.10.630.10:FF:000182">
    <property type="entry name" value="Cytochrome P450 3A4"/>
    <property type="match status" value="1"/>
</dbReference>
<dbReference type="Proteomes" id="UP000783686">
    <property type="component" value="Unassembled WGS sequence"/>
</dbReference>
<keyword evidence="7 9" id="KW-0503">Monooxygenase</keyword>
<dbReference type="GO" id="GO:0004497">
    <property type="term" value="F:monooxygenase activity"/>
    <property type="evidence" value="ECO:0007669"/>
    <property type="project" value="UniProtKB-KW"/>
</dbReference>
<sequence>MIIQIILAIIVLGIVRWIWDRIKYFKLRSELGLGGPEISFPLGNLKFLLDYPKYAKNFIKEGYVPPPEPYGETFGVYVGSIFEINTTDLDIVNEVFIKQFSKFVNRPTQHFNAGYPLNDSILQMTKDGVEGRGYGWKDVRSVVSPIFTTGKLKAMLPLMEERTEAFINMLKTKASQGEIEMYIELQSLSLDIIGRCAFGMETDCINDKNDKFYTNTRTFFQQLSLEDSFGTLVGMLSPKLSHFIRPWTKEGRAEKVLIHGLKEIVDKRRQNFENESGNGHRRDLISLLLEQDRERQMNQKKPPLHEMTLISNCYAILLAGYETTSTALAFALYALSKHQDVQQQLFDEINDYIESEKKVKYEDIFKFQYLDAVVKETLRRYSPVVFFSSRECVEDCEIKGIKFKKGICIQAPVQSFHQNPEWWPEPFKFDPNRFLNIQKIDQLKWIPFGIGPRNCVGMRFAELEMKSALIAIVKNFKITPGQEILDKDLDCTVSSVLYRPASTLPLKLEVR</sequence>
<evidence type="ECO:0000313" key="10">
    <source>
        <dbReference type="EMBL" id="CAD5231113.1"/>
    </source>
</evidence>
<dbReference type="GO" id="GO:0005506">
    <property type="term" value="F:iron ion binding"/>
    <property type="evidence" value="ECO:0007669"/>
    <property type="project" value="InterPro"/>
</dbReference>
<evidence type="ECO:0008006" key="12">
    <source>
        <dbReference type="Google" id="ProtNLM"/>
    </source>
</evidence>
<evidence type="ECO:0000256" key="9">
    <source>
        <dbReference type="RuleBase" id="RU000461"/>
    </source>
</evidence>
<organism evidence="10 11">
    <name type="scientific">Bursaphelenchus okinawaensis</name>
    <dbReference type="NCBI Taxonomy" id="465554"/>
    <lineage>
        <taxon>Eukaryota</taxon>
        <taxon>Metazoa</taxon>
        <taxon>Ecdysozoa</taxon>
        <taxon>Nematoda</taxon>
        <taxon>Chromadorea</taxon>
        <taxon>Rhabditida</taxon>
        <taxon>Tylenchina</taxon>
        <taxon>Tylenchomorpha</taxon>
        <taxon>Aphelenchoidea</taxon>
        <taxon>Aphelenchoididae</taxon>
        <taxon>Bursaphelenchus</taxon>
    </lineage>
</organism>
<comment type="caution">
    <text evidence="10">The sequence shown here is derived from an EMBL/GenBank/DDBJ whole genome shotgun (WGS) entry which is preliminary data.</text>
</comment>
<evidence type="ECO:0000256" key="7">
    <source>
        <dbReference type="ARBA" id="ARBA00023033"/>
    </source>
</evidence>
<evidence type="ECO:0000256" key="3">
    <source>
        <dbReference type="ARBA" id="ARBA00022617"/>
    </source>
</evidence>
<dbReference type="SUPFAM" id="SSF48264">
    <property type="entry name" value="Cytochrome P450"/>
    <property type="match status" value="1"/>
</dbReference>
<gene>
    <name evidence="10" type="ORF">BOKJ2_LOCUS14479</name>
</gene>
<evidence type="ECO:0000256" key="6">
    <source>
        <dbReference type="ARBA" id="ARBA00023004"/>
    </source>
</evidence>
<proteinExistence type="inferred from homology"/>
<dbReference type="Pfam" id="PF00067">
    <property type="entry name" value="p450"/>
    <property type="match status" value="1"/>
</dbReference>
<accession>A0A811LSR9</accession>